<keyword evidence="2" id="KW-1185">Reference proteome</keyword>
<dbReference type="Proteomes" id="UP000095751">
    <property type="component" value="Unassembled WGS sequence"/>
</dbReference>
<protein>
    <submittedName>
        <fullName evidence="1">Uncharacterized protein</fullName>
    </submittedName>
</protein>
<proteinExistence type="predicted"/>
<dbReference type="KEGG" id="fcy:FRACYDRAFT_242597"/>
<name>A0A1E7F4L8_9STRA</name>
<evidence type="ECO:0000313" key="2">
    <source>
        <dbReference type="Proteomes" id="UP000095751"/>
    </source>
</evidence>
<dbReference type="AlphaFoldDB" id="A0A1E7F4L8"/>
<organism evidence="1 2">
    <name type="scientific">Fragilariopsis cylindrus CCMP1102</name>
    <dbReference type="NCBI Taxonomy" id="635003"/>
    <lineage>
        <taxon>Eukaryota</taxon>
        <taxon>Sar</taxon>
        <taxon>Stramenopiles</taxon>
        <taxon>Ochrophyta</taxon>
        <taxon>Bacillariophyta</taxon>
        <taxon>Bacillariophyceae</taxon>
        <taxon>Bacillariophycidae</taxon>
        <taxon>Bacillariales</taxon>
        <taxon>Bacillariaceae</taxon>
        <taxon>Fragilariopsis</taxon>
    </lineage>
</organism>
<sequence>MADAINNRREHEEKIKEFVKSGNKKRLQALLGCELKKCRPDDDNNEVGSVEILPSTTKATALLDLLHSKLCNGTEQRKKKQQQHSEENEEKCIMTVDEILQALLMVDPSYITPWKALDEFAIAFQNNSVIPILHCVSSIEEFLLKAKFPFGPSSNNKSNQKHVPQCVADLIVQFVEKMANYLLFREEDGNKILTIIIDK</sequence>
<reference evidence="1 2" key="1">
    <citation type="submission" date="2016-09" db="EMBL/GenBank/DDBJ databases">
        <title>Extensive genetic diversity and differential bi-allelic expression allows diatom success in the polar Southern Ocean.</title>
        <authorList>
            <consortium name="DOE Joint Genome Institute"/>
            <person name="Mock T."/>
            <person name="Otillar R.P."/>
            <person name="Strauss J."/>
            <person name="Dupont C."/>
            <person name="Frickenhaus S."/>
            <person name="Maumus F."/>
            <person name="Mcmullan M."/>
            <person name="Sanges R."/>
            <person name="Schmutz J."/>
            <person name="Toseland A."/>
            <person name="Valas R."/>
            <person name="Veluchamy A."/>
            <person name="Ward B.J."/>
            <person name="Allen A."/>
            <person name="Barry K."/>
            <person name="Falciatore A."/>
            <person name="Ferrante M."/>
            <person name="Fortunato A.E."/>
            <person name="Gloeckner G."/>
            <person name="Gruber A."/>
            <person name="Hipkin R."/>
            <person name="Janech M."/>
            <person name="Kroth P."/>
            <person name="Leese F."/>
            <person name="Lindquist E."/>
            <person name="Lyon B.R."/>
            <person name="Martin J."/>
            <person name="Mayer C."/>
            <person name="Parker M."/>
            <person name="Quesneville H."/>
            <person name="Raymond J."/>
            <person name="Uhlig C."/>
            <person name="Valentin K.U."/>
            <person name="Worden A.Z."/>
            <person name="Armbrust E.V."/>
            <person name="Bowler C."/>
            <person name="Green B."/>
            <person name="Moulton V."/>
            <person name="Van Oosterhout C."/>
            <person name="Grigoriev I."/>
        </authorList>
    </citation>
    <scope>NUCLEOTIDE SEQUENCE [LARGE SCALE GENOMIC DNA]</scope>
    <source>
        <strain evidence="1 2">CCMP1102</strain>
    </source>
</reference>
<dbReference type="InParanoid" id="A0A1E7F4L8"/>
<dbReference type="OrthoDB" id="44851at2759"/>
<gene>
    <name evidence="1" type="ORF">FRACYDRAFT_242597</name>
</gene>
<dbReference type="EMBL" id="KV784362">
    <property type="protein sequence ID" value="OEU13128.1"/>
    <property type="molecule type" value="Genomic_DNA"/>
</dbReference>
<evidence type="ECO:0000313" key="1">
    <source>
        <dbReference type="EMBL" id="OEU13128.1"/>
    </source>
</evidence>
<accession>A0A1E7F4L8</accession>